<dbReference type="NCBIfam" id="TIGR00214">
    <property type="entry name" value="lipB"/>
    <property type="match status" value="1"/>
</dbReference>
<dbReference type="NCBIfam" id="NF010925">
    <property type="entry name" value="PRK14345.1"/>
    <property type="match status" value="1"/>
</dbReference>
<dbReference type="PANTHER" id="PTHR10993:SF7">
    <property type="entry name" value="LIPOYLTRANSFERASE 2, MITOCHONDRIAL-RELATED"/>
    <property type="match status" value="1"/>
</dbReference>
<dbReference type="InterPro" id="IPR020605">
    <property type="entry name" value="Octanoyltransferase_CS"/>
</dbReference>
<name>A0A0F9DQA8_9ZZZZ</name>
<gene>
    <name evidence="6" type="ORF">LCGC14_2250130</name>
</gene>
<protein>
    <recommendedName>
        <fullName evidence="2">lipoyl(octanoyl) transferase</fullName>
        <ecNumber evidence="2">2.3.1.181</ecNumber>
    </recommendedName>
</protein>
<comment type="pathway">
    <text evidence="1">Protein modification; protein lipoylation via endogenous pathway; protein N(6)-(lipoyl)lysine from octanoyl-[acyl-carrier-protein]: step 1/2.</text>
</comment>
<dbReference type="GO" id="GO:0009249">
    <property type="term" value="P:protein lipoylation"/>
    <property type="evidence" value="ECO:0007669"/>
    <property type="project" value="InterPro"/>
</dbReference>
<dbReference type="GO" id="GO:0033819">
    <property type="term" value="F:lipoyl(octanoyl) transferase activity"/>
    <property type="evidence" value="ECO:0007669"/>
    <property type="project" value="UniProtKB-EC"/>
</dbReference>
<dbReference type="EC" id="2.3.1.181" evidence="2"/>
<dbReference type="PROSITE" id="PS51733">
    <property type="entry name" value="BPL_LPL_CATALYTIC"/>
    <property type="match status" value="1"/>
</dbReference>
<evidence type="ECO:0000256" key="1">
    <source>
        <dbReference type="ARBA" id="ARBA00004821"/>
    </source>
</evidence>
<dbReference type="Pfam" id="PF21948">
    <property type="entry name" value="LplA-B_cat"/>
    <property type="match status" value="1"/>
</dbReference>
<dbReference type="PANTHER" id="PTHR10993">
    <property type="entry name" value="OCTANOYLTRANSFERASE"/>
    <property type="match status" value="1"/>
</dbReference>
<dbReference type="InterPro" id="IPR004143">
    <property type="entry name" value="BPL_LPL_catalytic"/>
</dbReference>
<dbReference type="UniPathway" id="UPA00538">
    <property type="reaction ID" value="UER00592"/>
</dbReference>
<feature type="domain" description="BPL/LPL catalytic" evidence="5">
    <location>
        <begin position="35"/>
        <end position="221"/>
    </location>
</feature>
<dbReference type="CDD" id="cd16444">
    <property type="entry name" value="LipB"/>
    <property type="match status" value="1"/>
</dbReference>
<evidence type="ECO:0000313" key="6">
    <source>
        <dbReference type="EMBL" id="KKL55966.1"/>
    </source>
</evidence>
<evidence type="ECO:0000259" key="5">
    <source>
        <dbReference type="PROSITE" id="PS51733"/>
    </source>
</evidence>
<dbReference type="Gene3D" id="3.30.930.10">
    <property type="entry name" value="Bira Bifunctional Protein, Domain 2"/>
    <property type="match status" value="1"/>
</dbReference>
<evidence type="ECO:0000256" key="4">
    <source>
        <dbReference type="ARBA" id="ARBA00023315"/>
    </source>
</evidence>
<keyword evidence="3" id="KW-0808">Transferase</keyword>
<proteinExistence type="inferred from homology"/>
<dbReference type="EMBL" id="LAZR01030651">
    <property type="protein sequence ID" value="KKL55966.1"/>
    <property type="molecule type" value="Genomic_DNA"/>
</dbReference>
<keyword evidence="4" id="KW-0012">Acyltransferase</keyword>
<dbReference type="PROSITE" id="PS01313">
    <property type="entry name" value="LIPB"/>
    <property type="match status" value="1"/>
</dbReference>
<dbReference type="PIRSF" id="PIRSF016262">
    <property type="entry name" value="LPLase"/>
    <property type="match status" value="1"/>
</dbReference>
<dbReference type="AlphaFoldDB" id="A0A0F9DQA8"/>
<dbReference type="InterPro" id="IPR000544">
    <property type="entry name" value="Octanoyltransferase"/>
</dbReference>
<sequence>MSERHPPCTARWLGRVDYEEAWALQRELAVRRATGEIEDTLLLLEHPPVYTTGRRTHGDRLLVPAEALGAPLLEVDRGGDITFHGPGQLIAYPIIGLGARPRGVQAYVRGLEETIIRTLAGYGIEADRDERLTGVWIGRDKVAAIGVRVSRPGGAAGGWVSSHGLALNVSVDLAWFERIVPCGIADRGVTSMERVLGRSLPLTQVAERLACQFAAVFGRDVSSLDASPVSPQTSLI</sequence>
<dbReference type="SUPFAM" id="SSF55681">
    <property type="entry name" value="Class II aaRS and biotin synthetases"/>
    <property type="match status" value="1"/>
</dbReference>
<reference evidence="6" key="1">
    <citation type="journal article" date="2015" name="Nature">
        <title>Complex archaea that bridge the gap between prokaryotes and eukaryotes.</title>
        <authorList>
            <person name="Spang A."/>
            <person name="Saw J.H."/>
            <person name="Jorgensen S.L."/>
            <person name="Zaremba-Niedzwiedzka K."/>
            <person name="Martijn J."/>
            <person name="Lind A.E."/>
            <person name="van Eijk R."/>
            <person name="Schleper C."/>
            <person name="Guy L."/>
            <person name="Ettema T.J."/>
        </authorList>
    </citation>
    <scope>NUCLEOTIDE SEQUENCE</scope>
</reference>
<evidence type="ECO:0000256" key="2">
    <source>
        <dbReference type="ARBA" id="ARBA00012334"/>
    </source>
</evidence>
<comment type="caution">
    <text evidence="6">The sequence shown here is derived from an EMBL/GenBank/DDBJ whole genome shotgun (WGS) entry which is preliminary data.</text>
</comment>
<dbReference type="HAMAP" id="MF_00013">
    <property type="entry name" value="LipB"/>
    <property type="match status" value="1"/>
</dbReference>
<accession>A0A0F9DQA8</accession>
<organism evidence="6">
    <name type="scientific">marine sediment metagenome</name>
    <dbReference type="NCBI Taxonomy" id="412755"/>
    <lineage>
        <taxon>unclassified sequences</taxon>
        <taxon>metagenomes</taxon>
        <taxon>ecological metagenomes</taxon>
    </lineage>
</organism>
<dbReference type="InterPro" id="IPR045864">
    <property type="entry name" value="aa-tRNA-synth_II/BPL/LPL"/>
</dbReference>
<evidence type="ECO:0000256" key="3">
    <source>
        <dbReference type="ARBA" id="ARBA00022679"/>
    </source>
</evidence>